<dbReference type="Pfam" id="PF00534">
    <property type="entry name" value="Glycos_transf_1"/>
    <property type="match status" value="1"/>
</dbReference>
<proteinExistence type="predicted"/>
<protein>
    <submittedName>
        <fullName evidence="3">Glycosyltransferase family 4 protein</fullName>
        <ecNumber evidence="3">2.4.-.-</ecNumber>
    </submittedName>
</protein>
<comment type="caution">
    <text evidence="3">The sequence shown here is derived from an EMBL/GenBank/DDBJ whole genome shotgun (WGS) entry which is preliminary data.</text>
</comment>
<dbReference type="Gene3D" id="3.40.50.2000">
    <property type="entry name" value="Glycogen Phosphorylase B"/>
    <property type="match status" value="2"/>
</dbReference>
<accession>A0ABU9DRH6</accession>
<reference evidence="3 4" key="1">
    <citation type="submission" date="2024-04" db="EMBL/GenBank/DDBJ databases">
        <title>draft genome sequnece of Paenibacillus filicis.</title>
        <authorList>
            <person name="Kim D.-U."/>
        </authorList>
    </citation>
    <scope>NUCLEOTIDE SEQUENCE [LARGE SCALE GENOMIC DNA]</scope>
    <source>
        <strain evidence="3 4">KACC14197</strain>
    </source>
</reference>
<dbReference type="Proteomes" id="UP001469365">
    <property type="component" value="Unassembled WGS sequence"/>
</dbReference>
<dbReference type="CDD" id="cd03801">
    <property type="entry name" value="GT4_PimA-like"/>
    <property type="match status" value="1"/>
</dbReference>
<dbReference type="EMBL" id="JBBPCC010000021">
    <property type="protein sequence ID" value="MEK8131480.1"/>
    <property type="molecule type" value="Genomic_DNA"/>
</dbReference>
<dbReference type="Pfam" id="PF13439">
    <property type="entry name" value="Glyco_transf_4"/>
    <property type="match status" value="1"/>
</dbReference>
<evidence type="ECO:0000313" key="3">
    <source>
        <dbReference type="EMBL" id="MEK8131480.1"/>
    </source>
</evidence>
<keyword evidence="3" id="KW-0808">Transferase</keyword>
<evidence type="ECO:0000313" key="4">
    <source>
        <dbReference type="Proteomes" id="UP001469365"/>
    </source>
</evidence>
<organism evidence="3 4">
    <name type="scientific">Paenibacillus filicis</name>
    <dbReference type="NCBI Taxonomy" id="669464"/>
    <lineage>
        <taxon>Bacteria</taxon>
        <taxon>Bacillati</taxon>
        <taxon>Bacillota</taxon>
        <taxon>Bacilli</taxon>
        <taxon>Bacillales</taxon>
        <taxon>Paenibacillaceae</taxon>
        <taxon>Paenibacillus</taxon>
    </lineage>
</organism>
<dbReference type="RefSeq" id="WP_341418612.1">
    <property type="nucleotide sequence ID" value="NZ_JBBPCC010000021.1"/>
</dbReference>
<keyword evidence="3" id="KW-0328">Glycosyltransferase</keyword>
<sequence>MNVLMICTEKLPVPNIRGGAIQTYICGVAGFLAQKHSLTILGRDDPELPADEWSDGIRYIRVPSEGTLDIYAKGVLEFVRLYGAEYDIIHIFNRPKLVLPVRELAPGARIILSMHNDMFTPEKIDPQEAQGTIFQTERIITISNYIGKSIENYYPEAEAKTKTIYSGVDLSRFTPWSQSLAVQHDREALRAEHGLSHKKVILFVGRLSRNKGPHVLVRAMGQINHSDAVLVVVGGAWYSDQTVSDYIAYIRALAQKSPLPVLTTGYVDAHQVHRWFTAADIFVCTSIWQEPLARVHYEAMAAGLPFLTTDRGGNQEIVMANNGLLVMDPENPAEYAQKLNQLLSDPDLCRRMGEQGRRLAEERFTWQRVAEDIMSVWERLA</sequence>
<feature type="domain" description="Glycosyl transferase family 1" evidence="1">
    <location>
        <begin position="185"/>
        <end position="358"/>
    </location>
</feature>
<gene>
    <name evidence="3" type="ORF">WMW72_26580</name>
</gene>
<dbReference type="InterPro" id="IPR028098">
    <property type="entry name" value="Glyco_trans_4-like_N"/>
</dbReference>
<dbReference type="SUPFAM" id="SSF53756">
    <property type="entry name" value="UDP-Glycosyltransferase/glycogen phosphorylase"/>
    <property type="match status" value="1"/>
</dbReference>
<dbReference type="InterPro" id="IPR001296">
    <property type="entry name" value="Glyco_trans_1"/>
</dbReference>
<evidence type="ECO:0000259" key="1">
    <source>
        <dbReference type="Pfam" id="PF00534"/>
    </source>
</evidence>
<evidence type="ECO:0000259" key="2">
    <source>
        <dbReference type="Pfam" id="PF13439"/>
    </source>
</evidence>
<dbReference type="EC" id="2.4.-.-" evidence="3"/>
<name>A0ABU9DRH6_9BACL</name>
<keyword evidence="4" id="KW-1185">Reference proteome</keyword>
<dbReference type="PANTHER" id="PTHR12526">
    <property type="entry name" value="GLYCOSYLTRANSFERASE"/>
    <property type="match status" value="1"/>
</dbReference>
<dbReference type="PANTHER" id="PTHR12526:SF638">
    <property type="entry name" value="SPORE COAT PROTEIN SA"/>
    <property type="match status" value="1"/>
</dbReference>
<feature type="domain" description="Glycosyltransferase subfamily 4-like N-terminal" evidence="2">
    <location>
        <begin position="22"/>
        <end position="172"/>
    </location>
</feature>
<dbReference type="GO" id="GO:0016757">
    <property type="term" value="F:glycosyltransferase activity"/>
    <property type="evidence" value="ECO:0007669"/>
    <property type="project" value="UniProtKB-KW"/>
</dbReference>